<feature type="transmembrane region" description="Helical" evidence="1">
    <location>
        <begin position="109"/>
        <end position="128"/>
    </location>
</feature>
<feature type="transmembrane region" description="Helical" evidence="1">
    <location>
        <begin position="67"/>
        <end position="89"/>
    </location>
</feature>
<reference evidence="3" key="2">
    <citation type="journal article" date="2021" name="Microbiol. Resour. Announc.">
        <title>Complete Genome Sequences of Three Human Oral Treponema parvum Isolates.</title>
        <authorList>
            <person name="Zeng H."/>
            <person name="Watt R.M."/>
        </authorList>
    </citation>
    <scope>NUCLEOTIDE SEQUENCE</scope>
    <source>
        <strain evidence="3">ATCC 700773</strain>
    </source>
</reference>
<feature type="transmembrane region" description="Helical" evidence="1">
    <location>
        <begin position="25"/>
        <end position="46"/>
    </location>
</feature>
<evidence type="ECO:0000313" key="4">
    <source>
        <dbReference type="Proteomes" id="UP000671995"/>
    </source>
</evidence>
<evidence type="ECO:0000259" key="2">
    <source>
        <dbReference type="Pfam" id="PF01757"/>
    </source>
</evidence>
<reference evidence="3" key="1">
    <citation type="submission" date="2020-05" db="EMBL/GenBank/DDBJ databases">
        <authorList>
            <person name="Zeng H."/>
            <person name="Chan Y.K."/>
            <person name="Watt R.M."/>
        </authorList>
    </citation>
    <scope>NUCLEOTIDE SEQUENCE</scope>
    <source>
        <strain evidence="3">ATCC 700773</strain>
    </source>
</reference>
<dbReference type="GO" id="GO:0016747">
    <property type="term" value="F:acyltransferase activity, transferring groups other than amino-acyl groups"/>
    <property type="evidence" value="ECO:0007669"/>
    <property type="project" value="InterPro"/>
</dbReference>
<proteinExistence type="predicted"/>
<dbReference type="Proteomes" id="UP000671995">
    <property type="component" value="Chromosome"/>
</dbReference>
<gene>
    <name evidence="3" type="ORF">HRI96_03180</name>
</gene>
<keyword evidence="1" id="KW-1133">Transmembrane helix</keyword>
<organism evidence="3 4">
    <name type="scientific">Treponema parvum</name>
    <dbReference type="NCBI Taxonomy" id="138851"/>
    <lineage>
        <taxon>Bacteria</taxon>
        <taxon>Pseudomonadati</taxon>
        <taxon>Spirochaetota</taxon>
        <taxon>Spirochaetia</taxon>
        <taxon>Spirochaetales</taxon>
        <taxon>Treponemataceae</taxon>
        <taxon>Treponema</taxon>
    </lineage>
</organism>
<keyword evidence="1" id="KW-0472">Membrane</keyword>
<feature type="transmembrane region" description="Helical" evidence="1">
    <location>
        <begin position="135"/>
        <end position="153"/>
    </location>
</feature>
<keyword evidence="1" id="KW-0812">Transmembrane</keyword>
<evidence type="ECO:0000256" key="1">
    <source>
        <dbReference type="SAM" id="Phobius"/>
    </source>
</evidence>
<name>A0A975IDJ6_9SPIR</name>
<feature type="transmembrane region" description="Helical" evidence="1">
    <location>
        <begin position="257"/>
        <end position="277"/>
    </location>
</feature>
<accession>A0A975IDJ6</accession>
<feature type="domain" description="Acyltransferase 3" evidence="2">
    <location>
        <begin position="2"/>
        <end position="305"/>
    </location>
</feature>
<protein>
    <recommendedName>
        <fullName evidence="2">Acyltransferase 3 domain-containing protein</fullName>
    </recommendedName>
</protein>
<evidence type="ECO:0000313" key="3">
    <source>
        <dbReference type="EMBL" id="QTQ12853.1"/>
    </source>
</evidence>
<dbReference type="InterPro" id="IPR002656">
    <property type="entry name" value="Acyl_transf_3_dom"/>
</dbReference>
<sequence length="321" mass="37198">MCIIFVILTHYNWTSDQSLKMLFPYMIYMAVPIFMVISGYVYYLSFQKNKIEHFESAYTPAFLFPKVIRYTVPFVMAMAVEFLFLVMMHKLSLSFFGGVLRGGNGPGSYYFPIMIQFLLIYPVIYFAIQKHGIKGFFACLAVNALYEFFQRIYWVDAELYRLLVLRYISVIAFGSLLASEHKGEIKTVHKIIAFFMGVVFLFIEAYTSYSPKIIIHWTGTCFLATLYILPICCFLFEKCRNVRIAPLELAGKASFNIFLTQMLFFVYAGQISGKIFANVQNQYVLTVLQNLFNILVCVIFGILFYKIENKLTSELLKSLKK</sequence>
<feature type="transmembrane region" description="Helical" evidence="1">
    <location>
        <begin position="215"/>
        <end position="236"/>
    </location>
</feature>
<feature type="transmembrane region" description="Helical" evidence="1">
    <location>
        <begin position="283"/>
        <end position="305"/>
    </location>
</feature>
<dbReference type="AlphaFoldDB" id="A0A975IDJ6"/>
<feature type="transmembrane region" description="Helical" evidence="1">
    <location>
        <begin position="159"/>
        <end position="179"/>
    </location>
</feature>
<feature type="transmembrane region" description="Helical" evidence="1">
    <location>
        <begin position="191"/>
        <end position="209"/>
    </location>
</feature>
<dbReference type="Pfam" id="PF01757">
    <property type="entry name" value="Acyl_transf_3"/>
    <property type="match status" value="1"/>
</dbReference>
<dbReference type="EMBL" id="CP054257">
    <property type="protein sequence ID" value="QTQ12853.1"/>
    <property type="molecule type" value="Genomic_DNA"/>
</dbReference>